<dbReference type="CDD" id="cd03784">
    <property type="entry name" value="GT1_Gtf-like"/>
    <property type="match status" value="1"/>
</dbReference>
<keyword evidence="3" id="KW-1185">Reference proteome</keyword>
<name>A0A286UB53_9AGAM</name>
<accession>A0A286UB53</accession>
<dbReference type="Gene3D" id="3.40.50.2000">
    <property type="entry name" value="Glycogen Phosphorylase B"/>
    <property type="match status" value="2"/>
</dbReference>
<protein>
    <submittedName>
        <fullName evidence="2">UDP-Glycosyltransferase glycogen phosphorylase</fullName>
    </submittedName>
</protein>
<dbReference type="GO" id="GO:0035251">
    <property type="term" value="F:UDP-glucosyltransferase activity"/>
    <property type="evidence" value="ECO:0007669"/>
    <property type="project" value="InterPro"/>
</dbReference>
<reference evidence="2 3" key="1">
    <citation type="journal article" date="2017" name="Mol. Ecol.">
        <title>Comparative and population genomic landscape of Phellinus noxius: A hypervariable fungus causing root rot in trees.</title>
        <authorList>
            <person name="Chung C.L."/>
            <person name="Lee T.J."/>
            <person name="Akiba M."/>
            <person name="Lee H.H."/>
            <person name="Kuo T.H."/>
            <person name="Liu D."/>
            <person name="Ke H.M."/>
            <person name="Yokoi T."/>
            <person name="Roa M.B."/>
            <person name="Lu M.J."/>
            <person name="Chang Y.Y."/>
            <person name="Ann P.J."/>
            <person name="Tsai J.N."/>
            <person name="Chen C.Y."/>
            <person name="Tzean S.S."/>
            <person name="Ota Y."/>
            <person name="Hattori T."/>
            <person name="Sahashi N."/>
            <person name="Liou R.F."/>
            <person name="Kikuchi T."/>
            <person name="Tsai I.J."/>
        </authorList>
    </citation>
    <scope>NUCLEOTIDE SEQUENCE [LARGE SCALE GENOMIC DNA]</scope>
    <source>
        <strain evidence="2 3">FFPRI411160</strain>
    </source>
</reference>
<keyword evidence="1" id="KW-0808">Transferase</keyword>
<comment type="caution">
    <text evidence="2">The sequence shown here is derived from an EMBL/GenBank/DDBJ whole genome shotgun (WGS) entry which is preliminary data.</text>
</comment>
<dbReference type="Proteomes" id="UP000217199">
    <property type="component" value="Unassembled WGS sequence"/>
</dbReference>
<dbReference type="InParanoid" id="A0A286UB53"/>
<dbReference type="AlphaFoldDB" id="A0A286UB53"/>
<evidence type="ECO:0000256" key="1">
    <source>
        <dbReference type="ARBA" id="ARBA00022679"/>
    </source>
</evidence>
<dbReference type="PANTHER" id="PTHR48049">
    <property type="entry name" value="GLYCOSYLTRANSFERASE"/>
    <property type="match status" value="1"/>
</dbReference>
<dbReference type="InterPro" id="IPR002213">
    <property type="entry name" value="UDP_glucos_trans"/>
</dbReference>
<dbReference type="Pfam" id="PF00201">
    <property type="entry name" value="UDPGT"/>
    <property type="match status" value="1"/>
</dbReference>
<dbReference type="EMBL" id="NBII01000007">
    <property type="protein sequence ID" value="PAV16813.1"/>
    <property type="molecule type" value="Genomic_DNA"/>
</dbReference>
<dbReference type="PANTHER" id="PTHR48049:SF132">
    <property type="entry name" value="GLYCOSYLTRANSFERASE"/>
    <property type="match status" value="1"/>
</dbReference>
<dbReference type="SUPFAM" id="SSF53756">
    <property type="entry name" value="UDP-Glycosyltransferase/glycogen phosphorylase"/>
    <property type="match status" value="1"/>
</dbReference>
<evidence type="ECO:0000313" key="2">
    <source>
        <dbReference type="EMBL" id="PAV16813.1"/>
    </source>
</evidence>
<sequence>MGSCQKHFIPDKEAELRSYVRVIGIDTGPSLYNTDDMTSGFLRAYKELFNGEPVKHTPGSDLVYDVVVPPQLLIIDILLTIVFGNIKSADVEKIPIYIFQTASAGSIIPLLSPENLGGFGNLQESLQKLEAKDEAERNKQITTLFRRCSGKLVLLPGLPSMYDYEFSPQEPIMEMSHIIVPILASAPRALRECDGLILCSSETIERTAIEAIKGWIPGQLIFNVGPIDFPLFERAIDTSPETLRVQQFLDATLEKYGPHSLLYISFGTLFFFKKPDLFISIIEMLLEKTVPFILSSASPAASLPEELSDRINESNFAYSAKWLPQTDILEHQACGWFVTHCGQNSLSESLSAGVPLICCPFDSDQPVNALTLVNSLNVAYELFELRSGSGLRPIHRLGDRAPEGTTESARREFSEILVSTRGEIGAKKRENAQRIQKQLKSNWTPGGYSWKEIGRCMEILH</sequence>
<gene>
    <name evidence="2" type="ORF">PNOK_0687700</name>
</gene>
<evidence type="ECO:0000313" key="3">
    <source>
        <dbReference type="Proteomes" id="UP000217199"/>
    </source>
</evidence>
<proteinExistence type="predicted"/>
<organism evidence="2 3">
    <name type="scientific">Pyrrhoderma noxium</name>
    <dbReference type="NCBI Taxonomy" id="2282107"/>
    <lineage>
        <taxon>Eukaryota</taxon>
        <taxon>Fungi</taxon>
        <taxon>Dikarya</taxon>
        <taxon>Basidiomycota</taxon>
        <taxon>Agaricomycotina</taxon>
        <taxon>Agaricomycetes</taxon>
        <taxon>Hymenochaetales</taxon>
        <taxon>Hymenochaetaceae</taxon>
        <taxon>Pyrrhoderma</taxon>
    </lineage>
</organism>
<dbReference type="OrthoDB" id="5835829at2759"/>
<dbReference type="InterPro" id="IPR050481">
    <property type="entry name" value="UDP-glycosyltransf_plant"/>
</dbReference>